<keyword evidence="11" id="KW-1185">Reference proteome</keyword>
<evidence type="ECO:0000313" key="10">
    <source>
        <dbReference type="EMBL" id="SDA37148.1"/>
    </source>
</evidence>
<comment type="catalytic activity">
    <reaction evidence="9">
        <text>5,6-dimethylbenzimidazole + nicotinate beta-D-ribonucleotide = alpha-ribazole 5'-phosphate + nicotinate + H(+)</text>
        <dbReference type="Rhea" id="RHEA:11196"/>
        <dbReference type="ChEBI" id="CHEBI:15378"/>
        <dbReference type="ChEBI" id="CHEBI:15890"/>
        <dbReference type="ChEBI" id="CHEBI:32544"/>
        <dbReference type="ChEBI" id="CHEBI:57502"/>
        <dbReference type="ChEBI" id="CHEBI:57918"/>
        <dbReference type="EC" id="2.4.2.21"/>
    </reaction>
</comment>
<comment type="pathway">
    <text evidence="1">Nucleoside biosynthesis; alpha-ribazole biosynthesis; alpha-ribazole from 5,6-dimethylbenzimidazole: step 1/2.</text>
</comment>
<dbReference type="RefSeq" id="WP_091362607.1">
    <property type="nucleotide sequence ID" value="NZ_FMXA01000003.1"/>
</dbReference>
<keyword evidence="7 10" id="KW-0808">Transferase</keyword>
<dbReference type="Proteomes" id="UP000199689">
    <property type="component" value="Unassembled WGS sequence"/>
</dbReference>
<dbReference type="EC" id="2.4.2.21" evidence="3"/>
<evidence type="ECO:0000256" key="8">
    <source>
        <dbReference type="ARBA" id="ARBA00030686"/>
    </source>
</evidence>
<name>A0A1G5UUZ5_9FIRM</name>
<dbReference type="InterPro" id="IPR003200">
    <property type="entry name" value="Nict_dMeBzImd_PRibTrfase"/>
</dbReference>
<comment type="similarity">
    <text evidence="2">Belongs to the CobT family.</text>
</comment>
<evidence type="ECO:0000256" key="5">
    <source>
        <dbReference type="ARBA" id="ARBA00022573"/>
    </source>
</evidence>
<dbReference type="Gene3D" id="3.40.50.10210">
    <property type="match status" value="1"/>
</dbReference>
<dbReference type="PANTHER" id="PTHR43463:SF1">
    <property type="entry name" value="NICOTINATE-NUCLEOTIDE--DIMETHYLBENZIMIDAZOLE PHOSPHORIBOSYLTRANSFERASE"/>
    <property type="match status" value="1"/>
</dbReference>
<keyword evidence="5" id="KW-0169">Cobalamin biosynthesis</keyword>
<dbReference type="GO" id="GO:0009236">
    <property type="term" value="P:cobalamin biosynthetic process"/>
    <property type="evidence" value="ECO:0007669"/>
    <property type="project" value="UniProtKB-KW"/>
</dbReference>
<evidence type="ECO:0000256" key="1">
    <source>
        <dbReference type="ARBA" id="ARBA00005049"/>
    </source>
</evidence>
<dbReference type="AlphaFoldDB" id="A0A1G5UUZ5"/>
<dbReference type="GeneID" id="87755105"/>
<evidence type="ECO:0000256" key="2">
    <source>
        <dbReference type="ARBA" id="ARBA00007110"/>
    </source>
</evidence>
<evidence type="ECO:0000313" key="11">
    <source>
        <dbReference type="Proteomes" id="UP000199689"/>
    </source>
</evidence>
<evidence type="ECO:0000256" key="9">
    <source>
        <dbReference type="ARBA" id="ARBA00047340"/>
    </source>
</evidence>
<proteinExistence type="inferred from homology"/>
<evidence type="ECO:0000256" key="6">
    <source>
        <dbReference type="ARBA" id="ARBA00022676"/>
    </source>
</evidence>
<dbReference type="Pfam" id="PF02277">
    <property type="entry name" value="DBI_PRT"/>
    <property type="match status" value="1"/>
</dbReference>
<dbReference type="UniPathway" id="UPA00061">
    <property type="reaction ID" value="UER00516"/>
</dbReference>
<dbReference type="Gene3D" id="1.10.1610.10">
    <property type="match status" value="1"/>
</dbReference>
<evidence type="ECO:0000256" key="7">
    <source>
        <dbReference type="ARBA" id="ARBA00022679"/>
    </source>
</evidence>
<dbReference type="InterPro" id="IPR023195">
    <property type="entry name" value="Nict_dMeBzImd_PRibTrfase_N"/>
</dbReference>
<dbReference type="STRING" id="209880.SAMN02910343_00049"/>
<dbReference type="PANTHER" id="PTHR43463">
    <property type="entry name" value="NICOTINATE-NUCLEOTIDE--DIMETHYLBENZIMIDAZOLE PHOSPHORIBOSYLTRANSFERASE"/>
    <property type="match status" value="1"/>
</dbReference>
<accession>A0A1G5UUZ5</accession>
<evidence type="ECO:0000256" key="3">
    <source>
        <dbReference type="ARBA" id="ARBA00011991"/>
    </source>
</evidence>
<dbReference type="OrthoDB" id="9781491at2"/>
<protein>
    <recommendedName>
        <fullName evidence="4">Nicotinate-nucleotide--dimethylbenzimidazole phosphoribosyltransferase</fullName>
        <ecNumber evidence="3">2.4.2.21</ecNumber>
    </recommendedName>
    <alternativeName>
        <fullName evidence="8">N(1)-alpha-phosphoribosyltransferase</fullName>
    </alternativeName>
</protein>
<dbReference type="EMBL" id="FMXA01000003">
    <property type="protein sequence ID" value="SDA37148.1"/>
    <property type="molecule type" value="Genomic_DNA"/>
</dbReference>
<sequence length="345" mass="37029">MGLLEDTLNRIVPLSSETEEEIRTRWNRLYLGLTYMGNAVDMVVHYALSVGETMPEDPEKVLIAPLSEHGAARSFINRETPDNPAYAQMIKEAEKNAAFAGAELSLVDTGLSGEGLSNPHISRQRVAEGTADFTKGAAMTRQQAIQAIESGIEMAGEWIEKGKKLFYLGNLSLGSSMAACGVIAGLKEWNAAEVYRPESWMSKEQVVDAIEKVQQALDANQPDNHSPLDVLMKTGGVDIGFLTGVILGAASRRGAVILDGLSGVAAAYLAFALSESSLQSVMASECFSGNRRQKDLLQGLSLTGVSTLNPVWETGMAAVMAGDMLETVLHIYKECATKEELGVEA</sequence>
<dbReference type="InterPro" id="IPR036087">
    <property type="entry name" value="Nict_dMeBzImd_PRibTrfase_sf"/>
</dbReference>
<keyword evidence="6 10" id="KW-0328">Glycosyltransferase</keyword>
<organism evidence="10 11">
    <name type="scientific">Allisonella histaminiformans</name>
    <dbReference type="NCBI Taxonomy" id="209880"/>
    <lineage>
        <taxon>Bacteria</taxon>
        <taxon>Bacillati</taxon>
        <taxon>Bacillota</taxon>
        <taxon>Negativicutes</taxon>
        <taxon>Veillonellales</taxon>
        <taxon>Veillonellaceae</taxon>
        <taxon>Allisonella</taxon>
    </lineage>
</organism>
<evidence type="ECO:0000256" key="4">
    <source>
        <dbReference type="ARBA" id="ARBA00015486"/>
    </source>
</evidence>
<gene>
    <name evidence="10" type="ORF">SAMN02910343_00049</name>
</gene>
<dbReference type="SUPFAM" id="SSF52733">
    <property type="entry name" value="Nicotinate mononucleotide:5,6-dimethylbenzimidazole phosphoribosyltransferase (CobT)"/>
    <property type="match status" value="1"/>
</dbReference>
<dbReference type="GO" id="GO:0008939">
    <property type="term" value="F:nicotinate-nucleotide-dimethylbenzimidazole phosphoribosyltransferase activity"/>
    <property type="evidence" value="ECO:0007669"/>
    <property type="project" value="UniProtKB-EC"/>
</dbReference>
<reference evidence="10 11" key="1">
    <citation type="submission" date="2016-10" db="EMBL/GenBank/DDBJ databases">
        <authorList>
            <person name="de Groot N.N."/>
        </authorList>
    </citation>
    <scope>NUCLEOTIDE SEQUENCE [LARGE SCALE GENOMIC DNA]</scope>
    <source>
        <strain evidence="10 11">DSM 15230</strain>
    </source>
</reference>